<keyword evidence="2" id="KW-1185">Reference proteome</keyword>
<comment type="caution">
    <text evidence="1">The sequence shown here is derived from an EMBL/GenBank/DDBJ whole genome shotgun (WGS) entry which is preliminary data.</text>
</comment>
<accession>A0A9D4J9T3</accession>
<organism evidence="1 2">
    <name type="scientific">Dreissena polymorpha</name>
    <name type="common">Zebra mussel</name>
    <name type="synonym">Mytilus polymorpha</name>
    <dbReference type="NCBI Taxonomy" id="45954"/>
    <lineage>
        <taxon>Eukaryota</taxon>
        <taxon>Metazoa</taxon>
        <taxon>Spiralia</taxon>
        <taxon>Lophotrochozoa</taxon>
        <taxon>Mollusca</taxon>
        <taxon>Bivalvia</taxon>
        <taxon>Autobranchia</taxon>
        <taxon>Heteroconchia</taxon>
        <taxon>Euheterodonta</taxon>
        <taxon>Imparidentia</taxon>
        <taxon>Neoheterodontei</taxon>
        <taxon>Myida</taxon>
        <taxon>Dreissenoidea</taxon>
        <taxon>Dreissenidae</taxon>
        <taxon>Dreissena</taxon>
    </lineage>
</organism>
<dbReference type="EMBL" id="JAIWYP010000007">
    <property type="protein sequence ID" value="KAH3801559.1"/>
    <property type="molecule type" value="Genomic_DNA"/>
</dbReference>
<reference evidence="1" key="1">
    <citation type="journal article" date="2019" name="bioRxiv">
        <title>The Genome of the Zebra Mussel, Dreissena polymorpha: A Resource for Invasive Species Research.</title>
        <authorList>
            <person name="McCartney M.A."/>
            <person name="Auch B."/>
            <person name="Kono T."/>
            <person name="Mallez S."/>
            <person name="Zhang Y."/>
            <person name="Obille A."/>
            <person name="Becker A."/>
            <person name="Abrahante J.E."/>
            <person name="Garbe J."/>
            <person name="Badalamenti J.P."/>
            <person name="Herman A."/>
            <person name="Mangelson H."/>
            <person name="Liachko I."/>
            <person name="Sullivan S."/>
            <person name="Sone E.D."/>
            <person name="Koren S."/>
            <person name="Silverstein K.A.T."/>
            <person name="Beckman K.B."/>
            <person name="Gohl D.M."/>
        </authorList>
    </citation>
    <scope>NUCLEOTIDE SEQUENCE</scope>
    <source>
        <strain evidence="1">Duluth1</strain>
        <tissue evidence="1">Whole animal</tissue>
    </source>
</reference>
<evidence type="ECO:0000313" key="1">
    <source>
        <dbReference type="EMBL" id="KAH3801559.1"/>
    </source>
</evidence>
<gene>
    <name evidence="1" type="ORF">DPMN_155214</name>
</gene>
<evidence type="ECO:0000313" key="2">
    <source>
        <dbReference type="Proteomes" id="UP000828390"/>
    </source>
</evidence>
<dbReference type="Proteomes" id="UP000828390">
    <property type="component" value="Unassembled WGS sequence"/>
</dbReference>
<sequence>MHKSTGACSSTDGLQRFFAYLFASPRDDVCATCEKMRHGVMDAITEEEKLLAVDVLKTHILQAQKKIPVHQV</sequence>
<protein>
    <submittedName>
        <fullName evidence="1">Uncharacterized protein</fullName>
    </submittedName>
</protein>
<reference evidence="1" key="2">
    <citation type="submission" date="2020-11" db="EMBL/GenBank/DDBJ databases">
        <authorList>
            <person name="McCartney M.A."/>
            <person name="Auch B."/>
            <person name="Kono T."/>
            <person name="Mallez S."/>
            <person name="Becker A."/>
            <person name="Gohl D.M."/>
            <person name="Silverstein K.A.T."/>
            <person name="Koren S."/>
            <person name="Bechman K.B."/>
            <person name="Herman A."/>
            <person name="Abrahante J.E."/>
            <person name="Garbe J."/>
        </authorList>
    </citation>
    <scope>NUCLEOTIDE SEQUENCE</scope>
    <source>
        <strain evidence="1">Duluth1</strain>
        <tissue evidence="1">Whole animal</tissue>
    </source>
</reference>
<dbReference type="AlphaFoldDB" id="A0A9D4J9T3"/>
<proteinExistence type="predicted"/>
<name>A0A9D4J9T3_DREPO</name>